<dbReference type="InterPro" id="IPR058503">
    <property type="entry name" value="DUF8190"/>
</dbReference>
<name>S7PQR6_GLOTA</name>
<protein>
    <recommendedName>
        <fullName evidence="2">DUF8190 domain-containing protein</fullName>
    </recommendedName>
</protein>
<evidence type="ECO:0000313" key="4">
    <source>
        <dbReference type="Proteomes" id="UP000030669"/>
    </source>
</evidence>
<dbReference type="GeneID" id="19309970"/>
<proteinExistence type="predicted"/>
<evidence type="ECO:0000259" key="2">
    <source>
        <dbReference type="Pfam" id="PF26608"/>
    </source>
</evidence>
<feature type="domain" description="DUF8190" evidence="2">
    <location>
        <begin position="175"/>
        <end position="283"/>
    </location>
</feature>
<dbReference type="OrthoDB" id="2736611at2759"/>
<dbReference type="Pfam" id="PF26608">
    <property type="entry name" value="DUF8190"/>
    <property type="match status" value="1"/>
</dbReference>
<keyword evidence="4" id="KW-1185">Reference proteome</keyword>
<organism evidence="3 4">
    <name type="scientific">Gloeophyllum trabeum (strain ATCC 11539 / FP-39264 / Madison 617)</name>
    <name type="common">Brown rot fungus</name>
    <dbReference type="NCBI Taxonomy" id="670483"/>
    <lineage>
        <taxon>Eukaryota</taxon>
        <taxon>Fungi</taxon>
        <taxon>Dikarya</taxon>
        <taxon>Basidiomycota</taxon>
        <taxon>Agaricomycotina</taxon>
        <taxon>Agaricomycetes</taxon>
        <taxon>Gloeophyllales</taxon>
        <taxon>Gloeophyllaceae</taxon>
        <taxon>Gloeophyllum</taxon>
    </lineage>
</organism>
<sequence length="1345" mass="150384">MSAFIELTNPNTQEVTDLQQDDDVQTNDLQHTDGLYRDEDLCPSDAAAFDNRIDFNAVPVGLAAGRHIGQDALNQSITERHAEESDEASFEAARLTQVPYEKLESWFNKGNDAAAMNILFKRWKTDLLSNAKYVLAPTDPSLRFSLARNSIDYTCVVAKSIGFEAVIPNDHGVRWQFTLDLSKTHWTFPLSNAFLGFDPTGAMMYVGAVGEERVWIAMAPRDFVDGQVAPLKPGTGDGSTRMSIQHSRAIVHFLMYAMLDAFPGTRIGDLYPDLTSHTAVMNASNLGSDSPIFHCNLAKMLCLSQNMRARWDSWIDNAPPGYTDPWMRDSLPIVVAVGYGQDNELLGEDIPAERAEWKQSRHWDSVRFFSFALASHYNATQAIGQIEVMTPGLVEYEHGQVFDCDGNRIFDLAQYDTAFGPDAHGPIYDIHRNLLPRRFENLHQKDCGLLMDLRRVQSLFASSFYGMDDPERDIDTDDEDGHIYAGKYRGPKISLYPLAYSRLAGHASINTVSDSVKKDCIARVNNAYGKPFHQPPGWTLDTSVDPSATTFMKGSKTLIYNTVTHYVRPRASFHEAQLGLNTRQLAGAYAVSDRNRRIAHNTASRLHACLPHVALSQRMSVDDPCIDLRYEQTFCLNFDHLKDNITRSTAAFNVVVQVIAHMNKETTLSDICRKSIVFTPGTFPKIFSVMSFPVTSLIERLRHLLAVQQNNFNLRKAVPFYYIELMSVLERALNFCHTGSVRVIERRLMTALWTGLALVKDGPPCLNPLLISLSLGDRTAITFSHDRWPTQDLFPALASGRAQSLTYGNAHFERYRYIAAVEHSITARNSHLYSHLPKPQRIALAAAYIWAIALEEDIIAYVAAEVLKAWSPHLSDPSSDLHDDAVRICTSILPAWKASPYPLSWDRASFITSLIQTPGSPPCSSIPIASDAVSTTTKFARRLFAEGSLSPPPLIRAPFPSSGWSGRLVPPIVKHIVRSKLDSPLTDEQWVVKTFITVLDDRKIHYLPHHRPATGRAGRPGSAVSVSHWMSLGGKHDVSDDILTLDPRPPPPPEDPIAAQDTRTPWAIFSSKIKDWPKFFHKEILPCDLKWDTNTMGKPDRETLTYETYDYFRSGKGKLTMRDPEVKLAFFFGALFAKQVPFHKFSQPKLPKSFDWSNKNAVLKMIRDAPWEKYTQPGTRAGPPFALMFPVYMLACISRDSPLRQHLASTGYLGHKGLNCRAFIRMGLAHGSGAKLNESARFTAHSPGDGEWSFYSRAQLRNIWASFESDMSTIGPYRTIVKIIGKDRADAMAARGEVTQLPSESLAAHDEDISGDDDIELAPTAKRAKASQLRDPSSAKKLRTT</sequence>
<dbReference type="eggNOG" id="ENOG502SIUX">
    <property type="taxonomic scope" value="Eukaryota"/>
</dbReference>
<dbReference type="RefSeq" id="XP_007871388.1">
    <property type="nucleotide sequence ID" value="XM_007873197.1"/>
</dbReference>
<feature type="region of interest" description="Disordered" evidence="1">
    <location>
        <begin position="1300"/>
        <end position="1345"/>
    </location>
</feature>
<dbReference type="OMA" id="HALMVEL"/>
<evidence type="ECO:0000313" key="3">
    <source>
        <dbReference type="EMBL" id="EPQ50156.1"/>
    </source>
</evidence>
<dbReference type="STRING" id="670483.S7PQR6"/>
<dbReference type="KEGG" id="gtr:GLOTRDRAFT_97197"/>
<dbReference type="Proteomes" id="UP000030669">
    <property type="component" value="Unassembled WGS sequence"/>
</dbReference>
<accession>S7PQR6</accession>
<reference evidence="3 4" key="1">
    <citation type="journal article" date="2012" name="Science">
        <title>The Paleozoic origin of enzymatic lignin decomposition reconstructed from 31 fungal genomes.</title>
        <authorList>
            <person name="Floudas D."/>
            <person name="Binder M."/>
            <person name="Riley R."/>
            <person name="Barry K."/>
            <person name="Blanchette R.A."/>
            <person name="Henrissat B."/>
            <person name="Martinez A.T."/>
            <person name="Otillar R."/>
            <person name="Spatafora J.W."/>
            <person name="Yadav J.S."/>
            <person name="Aerts A."/>
            <person name="Benoit I."/>
            <person name="Boyd A."/>
            <person name="Carlson A."/>
            <person name="Copeland A."/>
            <person name="Coutinho P.M."/>
            <person name="de Vries R.P."/>
            <person name="Ferreira P."/>
            <person name="Findley K."/>
            <person name="Foster B."/>
            <person name="Gaskell J."/>
            <person name="Glotzer D."/>
            <person name="Gorecki P."/>
            <person name="Heitman J."/>
            <person name="Hesse C."/>
            <person name="Hori C."/>
            <person name="Igarashi K."/>
            <person name="Jurgens J.A."/>
            <person name="Kallen N."/>
            <person name="Kersten P."/>
            <person name="Kohler A."/>
            <person name="Kuees U."/>
            <person name="Kumar T.K.A."/>
            <person name="Kuo A."/>
            <person name="LaButti K."/>
            <person name="Larrondo L.F."/>
            <person name="Lindquist E."/>
            <person name="Ling A."/>
            <person name="Lombard V."/>
            <person name="Lucas S."/>
            <person name="Lundell T."/>
            <person name="Martin R."/>
            <person name="McLaughlin D.J."/>
            <person name="Morgenstern I."/>
            <person name="Morin E."/>
            <person name="Murat C."/>
            <person name="Nagy L.G."/>
            <person name="Nolan M."/>
            <person name="Ohm R.A."/>
            <person name="Patyshakuliyeva A."/>
            <person name="Rokas A."/>
            <person name="Ruiz-Duenas F.J."/>
            <person name="Sabat G."/>
            <person name="Salamov A."/>
            <person name="Samejima M."/>
            <person name="Schmutz J."/>
            <person name="Slot J.C."/>
            <person name="St John F."/>
            <person name="Stenlid J."/>
            <person name="Sun H."/>
            <person name="Sun S."/>
            <person name="Syed K."/>
            <person name="Tsang A."/>
            <person name="Wiebenga A."/>
            <person name="Young D."/>
            <person name="Pisabarro A."/>
            <person name="Eastwood D.C."/>
            <person name="Martin F."/>
            <person name="Cullen D."/>
            <person name="Grigoriev I.V."/>
            <person name="Hibbett D.S."/>
        </authorList>
    </citation>
    <scope>NUCLEOTIDE SEQUENCE [LARGE SCALE GENOMIC DNA]</scope>
    <source>
        <strain evidence="3 4">ATCC 11539</strain>
    </source>
</reference>
<gene>
    <name evidence="3" type="ORF">GLOTRDRAFT_97197</name>
</gene>
<dbReference type="HOGENOM" id="CLU_258930_0_0_1"/>
<evidence type="ECO:0000256" key="1">
    <source>
        <dbReference type="SAM" id="MobiDB-lite"/>
    </source>
</evidence>
<dbReference type="EMBL" id="KB469341">
    <property type="protein sequence ID" value="EPQ50156.1"/>
    <property type="molecule type" value="Genomic_DNA"/>
</dbReference>